<proteinExistence type="predicted"/>
<sequence>MLAEMETTAALVNDPLSMGPTCSQAHQARTNAELILNLAGLTLSPTNPLAALIARPEREAEPGF</sequence>
<protein>
    <submittedName>
        <fullName evidence="1">Uncharacterized protein</fullName>
    </submittedName>
</protein>
<dbReference type="HOGENOM" id="CLU_2865076_0_0_5"/>
<comment type="caution">
    <text evidence="1">The sequence shown here is derived from an EMBL/GenBank/DDBJ whole genome shotgun (WGS) entry which is preliminary data.</text>
</comment>
<gene>
    <name evidence="1" type="ORF">Rumeso_03045</name>
</gene>
<dbReference type="Proteomes" id="UP000019666">
    <property type="component" value="Unassembled WGS sequence"/>
</dbReference>
<evidence type="ECO:0000313" key="1">
    <source>
        <dbReference type="EMBL" id="EYD75398.1"/>
    </source>
</evidence>
<organism evidence="1 2">
    <name type="scientific">Rubellimicrobium mesophilum DSM 19309</name>
    <dbReference type="NCBI Taxonomy" id="442562"/>
    <lineage>
        <taxon>Bacteria</taxon>
        <taxon>Pseudomonadati</taxon>
        <taxon>Pseudomonadota</taxon>
        <taxon>Alphaproteobacteria</taxon>
        <taxon>Rhodobacterales</taxon>
        <taxon>Roseobacteraceae</taxon>
        <taxon>Rubellimicrobium</taxon>
    </lineage>
</organism>
<evidence type="ECO:0000313" key="2">
    <source>
        <dbReference type="Proteomes" id="UP000019666"/>
    </source>
</evidence>
<dbReference type="AlphaFoldDB" id="A0A017HMK0"/>
<dbReference type="RefSeq" id="WP_037282000.1">
    <property type="nucleotide sequence ID" value="NZ_KK088598.1"/>
</dbReference>
<dbReference type="EMBL" id="AOSK01000083">
    <property type="protein sequence ID" value="EYD75398.1"/>
    <property type="molecule type" value="Genomic_DNA"/>
</dbReference>
<name>A0A017HMK0_9RHOB</name>
<accession>A0A017HMK0</accession>
<reference evidence="1 2" key="1">
    <citation type="submission" date="2013-02" db="EMBL/GenBank/DDBJ databases">
        <authorList>
            <person name="Fiebig A."/>
            <person name="Goeker M."/>
            <person name="Klenk H.-P.P."/>
        </authorList>
    </citation>
    <scope>NUCLEOTIDE SEQUENCE [LARGE SCALE GENOMIC DNA]</scope>
    <source>
        <strain evidence="1 2">DSM 19309</strain>
    </source>
</reference>
<keyword evidence="2" id="KW-1185">Reference proteome</keyword>